<dbReference type="EMBL" id="VIXA01000001">
    <property type="protein sequence ID" value="TWG27571.1"/>
    <property type="molecule type" value="Genomic_DNA"/>
</dbReference>
<sequence length="1501" mass="158061">MSTVNRPPLASVLTGTPWTLPATVPAVLLPVRLETRFTGATLKIRVYPDQIHVDDHEPGLTAEELTAGRAYWGHGRPDGPYPVPGEAAWTDLTRRFGAARAAWIARVTEPVAGVFPDPLPRDAPWCEPARARLLPSLWYAVGRTSDGRLFTGVSGPVTPDLPVGPTPVLPGRPPTGTPIDELPAESPPVDAGMRWTVDFDAALAAGMALTVTVPTDATGRPVPVERLLVFGLDTATGPAGSARALARLLEAHAATDGLAFLPPDTPTNNTATVTPAATPTAGPVTADDRADTAPESAAALVAAALGVPLTAAADDALTAARRRPARTGAPTALARGTGAATVDRPTGRQVRRALWPASVGALLRHLLPVATPAEQAAVREHFVAHVHAEGPLPTLRVGRQPYGLLPVTSLRDWHPANPAEARAVGLLDALLRKVWLTSPVPRITPGLADPEATLLEILATDARVLEVRARSMLGNEYVSWLWRFARLGLGPGWREQVVEPARDLLAALGLGGPTDPRLSLAVFAKEAYALGTPLLDGPGEPRAGRIRSYLDALATVGLRGDEVPARPGDGPVPLFHRLLRAALIAEHSAAADAFAAEAALPRAAEIPEPELVDVRPHETTAVLRRRLAVPVPGAGGQQLGAYLAGTVADPRQVRATAGLRDFRAALTDLRDALDDDLSPTDLDRHVAGTLGLAAHRLDAWITSLATRRLAALTAGPPPGVHVGGYGWLVDLRPALPPRMVTRPADVPPEAAPPTLVAAPNGAGHVLAPSPAQAVTAAVLRSAWRAHGGADSPLAVDLSSRRVRLAAQLLDGVRAGQSLGALLGYRFERGLHDHPDGPLDHLLPQFRRLAPARAHRVDPTDDGGSTITATVESTAGVDGLELHRLHQAGAVDGQLAALPPTARDAVRQVLADLADATDAVADALLAESVHQLSLGDMNRAAAAVDAASGAATDPPELHVTRTPVTGAALTHRVLLLVNVDDRFGRLRQDWPAARGHHPRIMAAATDALVSVLLPPSWRVRWRLRWHSPDGVTATTWREATLDRLQIPAIDLVAAPPHPGRPDDAELDRRIALDAWGSPLPAGVTRDWRLELDYDRDPAWPLERLSLAEFLHAVTVLRDLIGRARPVVAADLRLERDAPPQVDPVTKAQADEMWHLARQHSSALRAVPEPDAPGWDEPAARQLLDAAAGFGVIGAVPPPPAPEGARAVADAVLVARAELARRLVAHCAVVGELWDRAPCPPASCRCDPATDFDRPDAPPDRRREAQIARIRALLGPDMPVLTRADAPAELAAALAASDALQGGSPHPVRRWLSRYARVRPAVGRLQEVLTTADAAGAGGVVRLPATVRVAQLPYAPGDRWVGEAPPRADTEPVSLVVVAPGGLDVTRPVHGLLVDEWTEVVPAGQVQTGLTFEYDAPGAAAPQAVLLGLAPDGAANWQPATLAQVLEETLDLAVARAVDLDSLGAAGQFLPALYFPTNVTETATTTDFVPDATLTPQGGQEGQ</sequence>
<name>A0A561WUR6_9ACTN</name>
<organism evidence="2 3">
    <name type="scientific">Micromonospora palomenae</name>
    <dbReference type="NCBI Taxonomy" id="1461247"/>
    <lineage>
        <taxon>Bacteria</taxon>
        <taxon>Bacillati</taxon>
        <taxon>Actinomycetota</taxon>
        <taxon>Actinomycetes</taxon>
        <taxon>Micromonosporales</taxon>
        <taxon>Micromonosporaceae</taxon>
        <taxon>Micromonospora</taxon>
    </lineage>
</organism>
<gene>
    <name evidence="2" type="ORF">FHX75_11719</name>
</gene>
<evidence type="ECO:0000256" key="1">
    <source>
        <dbReference type="SAM" id="MobiDB-lite"/>
    </source>
</evidence>
<proteinExistence type="predicted"/>
<evidence type="ECO:0000313" key="2">
    <source>
        <dbReference type="EMBL" id="TWG27571.1"/>
    </source>
</evidence>
<dbReference type="OrthoDB" id="9757728at2"/>
<feature type="region of interest" description="Disordered" evidence="1">
    <location>
        <begin position="321"/>
        <end position="347"/>
    </location>
</feature>
<dbReference type="RefSeq" id="WP_154936645.1">
    <property type="nucleotide sequence ID" value="NZ_VIXA01000001.1"/>
</dbReference>
<keyword evidence="3" id="KW-1185">Reference proteome</keyword>
<feature type="compositionally biased region" description="Low complexity" evidence="1">
    <location>
        <begin position="326"/>
        <end position="341"/>
    </location>
</feature>
<protein>
    <submittedName>
        <fullName evidence="2">Uncharacterized protein</fullName>
    </submittedName>
</protein>
<reference evidence="2 3" key="1">
    <citation type="submission" date="2019-06" db="EMBL/GenBank/DDBJ databases">
        <title>Sequencing the genomes of 1000 actinobacteria strains.</title>
        <authorList>
            <person name="Klenk H.-P."/>
        </authorList>
    </citation>
    <scope>NUCLEOTIDE SEQUENCE [LARGE SCALE GENOMIC DNA]</scope>
    <source>
        <strain evidence="2 3">DSM 102131</strain>
    </source>
</reference>
<evidence type="ECO:0000313" key="3">
    <source>
        <dbReference type="Proteomes" id="UP000319927"/>
    </source>
</evidence>
<dbReference type="Proteomes" id="UP000319927">
    <property type="component" value="Unassembled WGS sequence"/>
</dbReference>
<comment type="caution">
    <text evidence="2">The sequence shown here is derived from an EMBL/GenBank/DDBJ whole genome shotgun (WGS) entry which is preliminary data.</text>
</comment>
<accession>A0A561WUR6</accession>